<protein>
    <submittedName>
        <fullName evidence="1">Uncharacterized protein</fullName>
    </submittedName>
</protein>
<organism evidence="1 2">
    <name type="scientific">Rothia aeria</name>
    <dbReference type="NCBI Taxonomy" id="172042"/>
    <lineage>
        <taxon>Bacteria</taxon>
        <taxon>Bacillati</taxon>
        <taxon>Actinomycetota</taxon>
        <taxon>Actinomycetes</taxon>
        <taxon>Micrococcales</taxon>
        <taxon>Micrococcaceae</taxon>
        <taxon>Rothia</taxon>
    </lineage>
</organism>
<evidence type="ECO:0000313" key="1">
    <source>
        <dbReference type="EMBL" id="BAV87428.1"/>
    </source>
</evidence>
<keyword evidence="2" id="KW-1185">Reference proteome</keyword>
<dbReference type="EMBL" id="AP017895">
    <property type="protein sequence ID" value="BAV87428.1"/>
    <property type="molecule type" value="Genomic_DNA"/>
</dbReference>
<dbReference type="KEGG" id="raj:RA11412_1129"/>
<accession>A0A2Z5QY91</accession>
<reference evidence="1 2" key="1">
    <citation type="submission" date="2016-10" db="EMBL/GenBank/DDBJ databases">
        <title>Genome sequence of Rothia aeria strain JCM11412.</title>
        <authorList>
            <person name="Nambu T."/>
        </authorList>
    </citation>
    <scope>NUCLEOTIDE SEQUENCE [LARGE SCALE GENOMIC DNA]</scope>
    <source>
        <strain evidence="1 2">JCM 11412</strain>
    </source>
</reference>
<dbReference type="AlphaFoldDB" id="A0A2Z5QY91"/>
<proteinExistence type="predicted"/>
<name>A0A2Z5QY91_9MICC</name>
<sequence>MVRTGACSANSALDFSKLIAAGFTPRDHRDALAEYLSHITYPAL</sequence>
<evidence type="ECO:0000313" key="2">
    <source>
        <dbReference type="Proteomes" id="UP000250241"/>
    </source>
</evidence>
<dbReference type="Proteomes" id="UP000250241">
    <property type="component" value="Chromosome"/>
</dbReference>
<gene>
    <name evidence="1" type="ORF">RA11412_1129</name>
</gene>